<sequence>MTPLDYNRRSYIPTIILKKFNSYNEDFYGIFQRQEKCDLKIHSKEGSYFVHSSMLKIRIGEDKLNKVAEVLGNRTDEEVKAFIEFIYSGNVNKKISSSVIEEICKEIGINWEEKAYKKGLLRDLKKAYDNRSSADFSIICAETRINVHSVVLLARSGLFREMFLSVNDSSNEVHDYSEKSKEAMEFFINFLYTDKLDPLMTLEKVEEIEDAVEFYRLNPDSSFDDQIEGLKTKFK</sequence>
<name>A0A9Q0LJZ8_ANAIG</name>
<dbReference type="CDD" id="cd18186">
    <property type="entry name" value="BTB_POZ_ZBTB_KLHL-like"/>
    <property type="match status" value="1"/>
</dbReference>
<protein>
    <recommendedName>
        <fullName evidence="1">BTB domain-containing protein</fullName>
    </recommendedName>
</protein>
<dbReference type="PANTHER" id="PTHR24410">
    <property type="entry name" value="HL07962P-RELATED"/>
    <property type="match status" value="1"/>
</dbReference>
<dbReference type="SUPFAM" id="SSF54695">
    <property type="entry name" value="POZ domain"/>
    <property type="match status" value="1"/>
</dbReference>
<dbReference type="InterPro" id="IPR000210">
    <property type="entry name" value="BTB/POZ_dom"/>
</dbReference>
<dbReference type="InterPro" id="IPR011333">
    <property type="entry name" value="SKP1/BTB/POZ_sf"/>
</dbReference>
<dbReference type="Pfam" id="PF00651">
    <property type="entry name" value="BTB"/>
    <property type="match status" value="1"/>
</dbReference>
<accession>A0A9Q0LJZ8</accession>
<feature type="domain" description="BTB" evidence="1">
    <location>
        <begin position="134"/>
        <end position="200"/>
    </location>
</feature>
<dbReference type="InterPro" id="IPR051481">
    <property type="entry name" value="BTB-POZ/Galectin-3-binding"/>
</dbReference>
<dbReference type="AlphaFoldDB" id="A0A9Q0LJZ8"/>
<dbReference type="PROSITE" id="PS50097">
    <property type="entry name" value="BTB"/>
    <property type="match status" value="1"/>
</dbReference>
<dbReference type="Gene3D" id="3.30.710.10">
    <property type="entry name" value="Potassium Channel Kv1.1, Chain A"/>
    <property type="match status" value="1"/>
</dbReference>
<dbReference type="SMART" id="SM00225">
    <property type="entry name" value="BTB"/>
    <property type="match status" value="1"/>
</dbReference>
<evidence type="ECO:0000313" key="2">
    <source>
        <dbReference type="EMBL" id="KAJ5073230.1"/>
    </source>
</evidence>
<dbReference type="Proteomes" id="UP001149090">
    <property type="component" value="Unassembled WGS sequence"/>
</dbReference>
<gene>
    <name evidence="2" type="ORF">M0811_08912</name>
</gene>
<reference evidence="2" key="1">
    <citation type="submission" date="2022-10" db="EMBL/GenBank/DDBJ databases">
        <title>Novel sulphate-reducing endosymbionts in the free-living metamonad Anaeramoeba.</title>
        <authorList>
            <person name="Jerlstrom-Hultqvist J."/>
            <person name="Cepicka I."/>
            <person name="Gallot-Lavallee L."/>
            <person name="Salas-Leiva D."/>
            <person name="Curtis B.A."/>
            <person name="Zahonova K."/>
            <person name="Pipaliya S."/>
            <person name="Dacks J."/>
            <person name="Roger A.J."/>
        </authorList>
    </citation>
    <scope>NUCLEOTIDE SEQUENCE</scope>
    <source>
        <strain evidence="2">BMAN</strain>
    </source>
</reference>
<dbReference type="OrthoDB" id="6359816at2759"/>
<organism evidence="2 3">
    <name type="scientific">Anaeramoeba ignava</name>
    <name type="common">Anaerobic marine amoeba</name>
    <dbReference type="NCBI Taxonomy" id="1746090"/>
    <lineage>
        <taxon>Eukaryota</taxon>
        <taxon>Metamonada</taxon>
        <taxon>Anaeramoebidae</taxon>
        <taxon>Anaeramoeba</taxon>
    </lineage>
</organism>
<dbReference type="EMBL" id="JAPDFW010000076">
    <property type="protein sequence ID" value="KAJ5073230.1"/>
    <property type="molecule type" value="Genomic_DNA"/>
</dbReference>
<dbReference type="PANTHER" id="PTHR24410:SF23">
    <property type="entry name" value="BTB DOMAIN-CONTAINING PROTEIN-RELATED"/>
    <property type="match status" value="1"/>
</dbReference>
<evidence type="ECO:0000313" key="3">
    <source>
        <dbReference type="Proteomes" id="UP001149090"/>
    </source>
</evidence>
<evidence type="ECO:0000259" key="1">
    <source>
        <dbReference type="PROSITE" id="PS50097"/>
    </source>
</evidence>
<proteinExistence type="predicted"/>
<comment type="caution">
    <text evidence="2">The sequence shown here is derived from an EMBL/GenBank/DDBJ whole genome shotgun (WGS) entry which is preliminary data.</text>
</comment>
<keyword evidence="3" id="KW-1185">Reference proteome</keyword>